<evidence type="ECO:0000313" key="2">
    <source>
        <dbReference type="Proteomes" id="UP000764045"/>
    </source>
</evidence>
<keyword evidence="2" id="KW-1185">Reference proteome</keyword>
<name>A0A938WK03_9BACT</name>
<comment type="caution">
    <text evidence="1">The sequence shown here is derived from an EMBL/GenBank/DDBJ whole genome shotgun (WGS) entry which is preliminary data.</text>
</comment>
<dbReference type="CDD" id="cd24013">
    <property type="entry name" value="ASKHA_ATPase_BT3980-like"/>
    <property type="match status" value="1"/>
</dbReference>
<dbReference type="EMBL" id="JACJJL010000002">
    <property type="protein sequence ID" value="MBM6660456.1"/>
    <property type="molecule type" value="Genomic_DNA"/>
</dbReference>
<dbReference type="RefSeq" id="WP_205107244.1">
    <property type="nucleotide sequence ID" value="NZ_JACJJL010000002.1"/>
</dbReference>
<organism evidence="1 2">
    <name type="scientific">Marseilla massiliensis</name>
    <dbReference type="NCBI Taxonomy" id="1841864"/>
    <lineage>
        <taxon>Bacteria</taxon>
        <taxon>Pseudomonadati</taxon>
        <taxon>Bacteroidota</taxon>
        <taxon>Bacteroidia</taxon>
        <taxon>Bacteroidales</taxon>
        <taxon>Prevotellaceae</taxon>
        <taxon>Marseilla</taxon>
    </lineage>
</organism>
<accession>A0A938WK03</accession>
<dbReference type="Gene3D" id="3.30.420.260">
    <property type="match status" value="1"/>
</dbReference>
<dbReference type="Pfam" id="PF12864">
    <property type="entry name" value="DUF3822"/>
    <property type="match status" value="1"/>
</dbReference>
<proteinExistence type="predicted"/>
<evidence type="ECO:0000313" key="1">
    <source>
        <dbReference type="EMBL" id="MBM6660456.1"/>
    </source>
</evidence>
<dbReference type="Proteomes" id="UP000764045">
    <property type="component" value="Unassembled WGS sequence"/>
</dbReference>
<protein>
    <submittedName>
        <fullName evidence="1">DUF3822 family protein</fullName>
    </submittedName>
</protein>
<dbReference type="InterPro" id="IPR024213">
    <property type="entry name" value="DUF3822"/>
</dbReference>
<dbReference type="AlphaFoldDB" id="A0A938WK03"/>
<dbReference type="Gene3D" id="3.30.420.250">
    <property type="match status" value="1"/>
</dbReference>
<gene>
    <name evidence="1" type="ORF">H6B30_01590</name>
</gene>
<reference evidence="1 2" key="1">
    <citation type="journal article" date="2021" name="Sci. Rep.">
        <title>The distribution of antibiotic resistance genes in chicken gut microbiota commensals.</title>
        <authorList>
            <person name="Juricova H."/>
            <person name="Matiasovicova J."/>
            <person name="Kubasova T."/>
            <person name="Cejkova D."/>
            <person name="Rychlik I."/>
        </authorList>
    </citation>
    <scope>NUCLEOTIDE SEQUENCE [LARGE SCALE GENOMIC DNA]</scope>
    <source>
        <strain evidence="1 2">An819</strain>
    </source>
</reference>
<sequence length="274" mass="31433">MDTSQNTNLQSGGRRLTIRVSRHSLSFSALKTGPEGSGVTFEPYTVRSGISMAANLREAFKTAELPSMDFKRAMLMVDSPVLMVPVDMFCEPDADTLYRHSFPKQNADRVMFNVLPELNAVALFSVNKDLKLVVDDHFADVRVNCAMTPVWKYLHQRSFIGTRSKLYGYFHDKKLEVFSFAQNRFKYCNAFDAGHAHDALYFLLYVWKQLALKPEHDEMHIVGDIPDREWILEELRKFLLRAYVINPVGDFNRSPATLVKGMPYDLVAYYVKGR</sequence>